<name>S8DX40_9LAMI</name>
<dbReference type="Proteomes" id="UP000015453">
    <property type="component" value="Unassembled WGS sequence"/>
</dbReference>
<evidence type="ECO:0000313" key="6">
    <source>
        <dbReference type="Proteomes" id="UP000015453"/>
    </source>
</evidence>
<evidence type="ECO:0000256" key="2">
    <source>
        <dbReference type="ARBA" id="ARBA00022574"/>
    </source>
</evidence>
<comment type="subcellular location">
    <subcellularLocation>
        <location evidence="1">Nucleus</location>
    </subcellularLocation>
</comment>
<comment type="caution">
    <text evidence="5">The sequence shown here is derived from an EMBL/GenBank/DDBJ whole genome shotgun (WGS) entry which is preliminary data.</text>
</comment>
<keyword evidence="3" id="KW-0677">Repeat</keyword>
<feature type="non-terminal residue" evidence="5">
    <location>
        <position position="201"/>
    </location>
</feature>
<dbReference type="PANTHER" id="PTHR16288:SF0">
    <property type="entry name" value="TRNA (GUANINE-N(7)-)-METHYLTRANSFERASE NON-CATALYTIC SUBUNIT WDR4"/>
    <property type="match status" value="1"/>
</dbReference>
<protein>
    <submittedName>
        <fullName evidence="5">Uncharacterized protein</fullName>
    </submittedName>
</protein>
<evidence type="ECO:0000256" key="3">
    <source>
        <dbReference type="ARBA" id="ARBA00022737"/>
    </source>
</evidence>
<keyword evidence="6" id="KW-1185">Reference proteome</keyword>
<feature type="non-terminal residue" evidence="5">
    <location>
        <position position="1"/>
    </location>
</feature>
<dbReference type="AlphaFoldDB" id="S8DX40"/>
<sequence>VRLWDYASGSLLDTCSVIDKVGGSKFIKQDEIPPAVIDLSATTDGAMVAVAIQSFSGILLLSCDAKDGSLSIVKVISVENETFIPTSVAASSHSAPSLLWMVMGASIPENDDSAVLVRVKAVSGFASSGGGSSSSLLDDTEMPWGEKLLEELQGGGEASIGDAAFAAAAEAAKKSMRNLLIKKRYSSERREERKRGRNDKK</sequence>
<keyword evidence="2" id="KW-0853">WD repeat</keyword>
<dbReference type="InterPro" id="IPR028884">
    <property type="entry name" value="Trm82"/>
</dbReference>
<evidence type="ECO:0000256" key="4">
    <source>
        <dbReference type="ARBA" id="ARBA00023242"/>
    </source>
</evidence>
<accession>S8DX40</accession>
<evidence type="ECO:0000313" key="5">
    <source>
        <dbReference type="EMBL" id="EPS67823.1"/>
    </source>
</evidence>
<dbReference type="GO" id="GO:0006400">
    <property type="term" value="P:tRNA modification"/>
    <property type="evidence" value="ECO:0007669"/>
    <property type="project" value="TreeGrafter"/>
</dbReference>
<proteinExistence type="predicted"/>
<keyword evidence="4" id="KW-0539">Nucleus</keyword>
<gene>
    <name evidence="5" type="ORF">M569_06951</name>
</gene>
<reference evidence="5 6" key="1">
    <citation type="journal article" date="2013" name="BMC Genomics">
        <title>The miniature genome of a carnivorous plant Genlisea aurea contains a low number of genes and short non-coding sequences.</title>
        <authorList>
            <person name="Leushkin E.V."/>
            <person name="Sutormin R.A."/>
            <person name="Nabieva E.R."/>
            <person name="Penin A.A."/>
            <person name="Kondrashov A.S."/>
            <person name="Logacheva M.D."/>
        </authorList>
    </citation>
    <scope>NUCLEOTIDE SEQUENCE [LARGE SCALE GENOMIC DNA]</scope>
</reference>
<dbReference type="GO" id="GO:0005634">
    <property type="term" value="C:nucleus"/>
    <property type="evidence" value="ECO:0007669"/>
    <property type="project" value="UniProtKB-SubCell"/>
</dbReference>
<dbReference type="GO" id="GO:0005829">
    <property type="term" value="C:cytosol"/>
    <property type="evidence" value="ECO:0007669"/>
    <property type="project" value="TreeGrafter"/>
</dbReference>
<dbReference type="GO" id="GO:0036265">
    <property type="term" value="P:RNA (guanine-N7)-methylation"/>
    <property type="evidence" value="ECO:0007669"/>
    <property type="project" value="InterPro"/>
</dbReference>
<dbReference type="GO" id="GO:0043527">
    <property type="term" value="C:tRNA methyltransferase complex"/>
    <property type="evidence" value="ECO:0007669"/>
    <property type="project" value="TreeGrafter"/>
</dbReference>
<dbReference type="OrthoDB" id="339900at2759"/>
<dbReference type="EMBL" id="AUSU01002907">
    <property type="protein sequence ID" value="EPS67823.1"/>
    <property type="molecule type" value="Genomic_DNA"/>
</dbReference>
<organism evidence="5 6">
    <name type="scientific">Genlisea aurea</name>
    <dbReference type="NCBI Taxonomy" id="192259"/>
    <lineage>
        <taxon>Eukaryota</taxon>
        <taxon>Viridiplantae</taxon>
        <taxon>Streptophyta</taxon>
        <taxon>Embryophyta</taxon>
        <taxon>Tracheophyta</taxon>
        <taxon>Spermatophyta</taxon>
        <taxon>Magnoliopsida</taxon>
        <taxon>eudicotyledons</taxon>
        <taxon>Gunneridae</taxon>
        <taxon>Pentapetalae</taxon>
        <taxon>asterids</taxon>
        <taxon>lamiids</taxon>
        <taxon>Lamiales</taxon>
        <taxon>Lentibulariaceae</taxon>
        <taxon>Genlisea</taxon>
    </lineage>
</organism>
<dbReference type="PANTHER" id="PTHR16288">
    <property type="entry name" value="WD40 REPEAT PROTEIN 4"/>
    <property type="match status" value="1"/>
</dbReference>
<evidence type="ECO:0000256" key="1">
    <source>
        <dbReference type="ARBA" id="ARBA00004123"/>
    </source>
</evidence>